<name>A0A9P3FYY9_9APHY</name>
<proteinExistence type="predicted"/>
<keyword evidence="2" id="KW-1185">Reference proteome</keyword>
<dbReference type="Proteomes" id="UP000703269">
    <property type="component" value="Unassembled WGS sequence"/>
</dbReference>
<evidence type="ECO:0000313" key="1">
    <source>
        <dbReference type="EMBL" id="GJE85163.1"/>
    </source>
</evidence>
<dbReference type="AlphaFoldDB" id="A0A9P3FYY9"/>
<gene>
    <name evidence="1" type="ORF">PsYK624_012410</name>
</gene>
<sequence>MNLCARGPRTTIAPDASAFHVLSRGLYAQRIRVCMLIGPDSWTFAYMVFTMPDACRSSYGTSKKRWIL</sequence>
<evidence type="ECO:0000313" key="2">
    <source>
        <dbReference type="Proteomes" id="UP000703269"/>
    </source>
</evidence>
<organism evidence="1 2">
    <name type="scientific">Phanerochaete sordida</name>
    <dbReference type="NCBI Taxonomy" id="48140"/>
    <lineage>
        <taxon>Eukaryota</taxon>
        <taxon>Fungi</taxon>
        <taxon>Dikarya</taxon>
        <taxon>Basidiomycota</taxon>
        <taxon>Agaricomycotina</taxon>
        <taxon>Agaricomycetes</taxon>
        <taxon>Polyporales</taxon>
        <taxon>Phanerochaetaceae</taxon>
        <taxon>Phanerochaete</taxon>
    </lineage>
</organism>
<accession>A0A9P3FYY9</accession>
<dbReference type="EMBL" id="BPQB01000002">
    <property type="protein sequence ID" value="GJE85163.1"/>
    <property type="molecule type" value="Genomic_DNA"/>
</dbReference>
<comment type="caution">
    <text evidence="1">The sequence shown here is derived from an EMBL/GenBank/DDBJ whole genome shotgun (WGS) entry which is preliminary data.</text>
</comment>
<protein>
    <submittedName>
        <fullName evidence="1">Uncharacterized protein</fullName>
    </submittedName>
</protein>
<reference evidence="1 2" key="1">
    <citation type="submission" date="2021-08" db="EMBL/GenBank/DDBJ databases">
        <title>Draft Genome Sequence of Phanerochaete sordida strain YK-624.</title>
        <authorList>
            <person name="Mori T."/>
            <person name="Dohra H."/>
            <person name="Suzuki T."/>
            <person name="Kawagishi H."/>
            <person name="Hirai H."/>
        </authorList>
    </citation>
    <scope>NUCLEOTIDE SEQUENCE [LARGE SCALE GENOMIC DNA]</scope>
    <source>
        <strain evidence="1 2">YK-624</strain>
    </source>
</reference>